<dbReference type="Pfam" id="PF09361">
    <property type="entry name" value="Phasin_2"/>
    <property type="match status" value="1"/>
</dbReference>
<reference evidence="2 3" key="1">
    <citation type="submission" date="2016-04" db="EMBL/GenBank/DDBJ databases">
        <title>Draft genome sequence of freshwater magnetotactic bacteria Magnetospirillum marisnigri SP-1 and Magnetospirillum moscoviense BB-1.</title>
        <authorList>
            <person name="Koziaeva V."/>
            <person name="Dziuba M.V."/>
            <person name="Ivanov T.M."/>
            <person name="Kuznetsov B."/>
            <person name="Grouzdev D.S."/>
        </authorList>
    </citation>
    <scope>NUCLEOTIDE SEQUENCE [LARGE SCALE GENOMIC DNA]</scope>
    <source>
        <strain evidence="2 3">SP-1</strain>
    </source>
</reference>
<protein>
    <recommendedName>
        <fullName evidence="1">Phasin domain-containing protein</fullName>
    </recommendedName>
</protein>
<feature type="domain" description="Phasin" evidence="1">
    <location>
        <begin position="2"/>
        <end position="101"/>
    </location>
</feature>
<organism evidence="2 3">
    <name type="scientific">Paramagnetospirillum marisnigri</name>
    <dbReference type="NCBI Taxonomy" id="1285242"/>
    <lineage>
        <taxon>Bacteria</taxon>
        <taxon>Pseudomonadati</taxon>
        <taxon>Pseudomonadota</taxon>
        <taxon>Alphaproteobacteria</taxon>
        <taxon>Rhodospirillales</taxon>
        <taxon>Magnetospirillaceae</taxon>
        <taxon>Paramagnetospirillum</taxon>
    </lineage>
</organism>
<sequence length="104" mass="11246">MEKISGDAKDNAKAASKSGTIALDGFQDLAKAYQELTARNIEKLGDAFKELSTVKTPVEFFEVQQRLIKESFDAAVSDSRAIAELTTSAFSAAAEPLQKRFSAL</sequence>
<evidence type="ECO:0000259" key="1">
    <source>
        <dbReference type="Pfam" id="PF09361"/>
    </source>
</evidence>
<evidence type="ECO:0000313" key="3">
    <source>
        <dbReference type="Proteomes" id="UP000078428"/>
    </source>
</evidence>
<comment type="caution">
    <text evidence="2">The sequence shown here is derived from an EMBL/GenBank/DDBJ whole genome shotgun (WGS) entry which is preliminary data.</text>
</comment>
<dbReference type="NCBIfam" id="TIGR01841">
    <property type="entry name" value="phasin"/>
    <property type="match status" value="1"/>
</dbReference>
<dbReference type="STRING" id="1285242.A6A04_10850"/>
<proteinExistence type="predicted"/>
<dbReference type="Proteomes" id="UP000078428">
    <property type="component" value="Unassembled WGS sequence"/>
</dbReference>
<evidence type="ECO:0000313" key="2">
    <source>
        <dbReference type="EMBL" id="OAN55297.1"/>
    </source>
</evidence>
<name>A0A178MZ55_9PROT</name>
<dbReference type="InterPro" id="IPR018968">
    <property type="entry name" value="Phasin"/>
</dbReference>
<dbReference type="InterPro" id="IPR010127">
    <property type="entry name" value="Phasin_subfam-1"/>
</dbReference>
<gene>
    <name evidence="2" type="ORF">A6A04_10850</name>
</gene>
<keyword evidence="3" id="KW-1185">Reference proteome</keyword>
<dbReference type="EMBL" id="LWQT01000020">
    <property type="protein sequence ID" value="OAN55297.1"/>
    <property type="molecule type" value="Genomic_DNA"/>
</dbReference>
<accession>A0A178MZ55</accession>
<dbReference type="AlphaFoldDB" id="A0A178MZ55"/>